<name>A0ABW5S789_9BACL</name>
<dbReference type="InterPro" id="IPR038765">
    <property type="entry name" value="Papain-like_cys_pep_sf"/>
</dbReference>
<reference evidence="3" key="1">
    <citation type="journal article" date="2019" name="Int. J. Syst. Evol. Microbiol.">
        <title>The Global Catalogue of Microorganisms (GCM) 10K type strain sequencing project: providing services to taxonomists for standard genome sequencing and annotation.</title>
        <authorList>
            <consortium name="The Broad Institute Genomics Platform"/>
            <consortium name="The Broad Institute Genome Sequencing Center for Infectious Disease"/>
            <person name="Wu L."/>
            <person name="Ma J."/>
        </authorList>
    </citation>
    <scope>NUCLEOTIDE SEQUENCE [LARGE SCALE GENOMIC DNA]</scope>
    <source>
        <strain evidence="3">TISTR 2466</strain>
    </source>
</reference>
<gene>
    <name evidence="2" type="ORF">ACFSUE_16095</name>
</gene>
<sequence>MKRKILLILPLLISLFFVGVQPISAEEAKVDYGKIYNEGIADKAIDPVNVNYADWITQNNTEFIPVYRQAINAKIINSNTSYAEWLRANNYGQMPEDNSNDLMVYTLAKSGGSFKFRTGDMLLTNHTSSYGILGHIAIATSSINIVDLPGKSGLKPLPNNNRHISIKKWLSQYSKGKEYVKVYRIKSKSLANKVGTYAYHRFWAGKYSSGKHVHITYSLTPHLYSLSPSYCSKLVFQAYYYGSGKEKVVVPERGIVTPYGMVNKNTPHPVIYKKYGLKLVKTY</sequence>
<feature type="signal peptide" evidence="1">
    <location>
        <begin position="1"/>
        <end position="25"/>
    </location>
</feature>
<keyword evidence="3" id="KW-1185">Reference proteome</keyword>
<protein>
    <submittedName>
        <fullName evidence="2">Uncharacterized protein</fullName>
    </submittedName>
</protein>
<dbReference type="Gene3D" id="3.90.1720.10">
    <property type="entry name" value="endopeptidase domain like (from Nostoc punctiforme)"/>
    <property type="match status" value="1"/>
</dbReference>
<comment type="caution">
    <text evidence="2">The sequence shown here is derived from an EMBL/GenBank/DDBJ whole genome shotgun (WGS) entry which is preliminary data.</text>
</comment>
<dbReference type="RefSeq" id="WP_253060729.1">
    <property type="nucleotide sequence ID" value="NZ_JAMXWM010000007.1"/>
</dbReference>
<evidence type="ECO:0000313" key="3">
    <source>
        <dbReference type="Proteomes" id="UP001597399"/>
    </source>
</evidence>
<organism evidence="2 3">
    <name type="scientific">Sporolactobacillus shoreicorticis</name>
    <dbReference type="NCBI Taxonomy" id="1923877"/>
    <lineage>
        <taxon>Bacteria</taxon>
        <taxon>Bacillati</taxon>
        <taxon>Bacillota</taxon>
        <taxon>Bacilli</taxon>
        <taxon>Bacillales</taxon>
        <taxon>Sporolactobacillaceae</taxon>
        <taxon>Sporolactobacillus</taxon>
    </lineage>
</organism>
<dbReference type="Proteomes" id="UP001597399">
    <property type="component" value="Unassembled WGS sequence"/>
</dbReference>
<dbReference type="SUPFAM" id="SSF54001">
    <property type="entry name" value="Cysteine proteinases"/>
    <property type="match status" value="1"/>
</dbReference>
<proteinExistence type="predicted"/>
<keyword evidence="1" id="KW-0732">Signal</keyword>
<feature type="chain" id="PRO_5047502775" evidence="1">
    <location>
        <begin position="26"/>
        <end position="283"/>
    </location>
</feature>
<accession>A0ABW5S789</accession>
<evidence type="ECO:0000313" key="2">
    <source>
        <dbReference type="EMBL" id="MFD2695128.1"/>
    </source>
</evidence>
<dbReference type="EMBL" id="JBHUMQ010000039">
    <property type="protein sequence ID" value="MFD2695128.1"/>
    <property type="molecule type" value="Genomic_DNA"/>
</dbReference>
<evidence type="ECO:0000256" key="1">
    <source>
        <dbReference type="SAM" id="SignalP"/>
    </source>
</evidence>